<feature type="domain" description="AB hydrolase-1" evidence="1">
    <location>
        <begin position="36"/>
        <end position="309"/>
    </location>
</feature>
<comment type="caution">
    <text evidence="2">The sequence shown here is derived from an EMBL/GenBank/DDBJ whole genome shotgun (WGS) entry which is preliminary data.</text>
</comment>
<dbReference type="RefSeq" id="WP_347163617.1">
    <property type="nucleotide sequence ID" value="NZ_JBDLOB010000006.1"/>
</dbReference>
<dbReference type="SUPFAM" id="SSF53474">
    <property type="entry name" value="alpha/beta-Hydrolases"/>
    <property type="match status" value="1"/>
</dbReference>
<dbReference type="Proteomes" id="UP001414441">
    <property type="component" value="Unassembled WGS sequence"/>
</dbReference>
<dbReference type="InterPro" id="IPR000073">
    <property type="entry name" value="AB_hydrolase_1"/>
</dbReference>
<keyword evidence="2" id="KW-0378">Hydrolase</keyword>
<dbReference type="Pfam" id="PF00561">
    <property type="entry name" value="Abhydrolase_1"/>
    <property type="match status" value="1"/>
</dbReference>
<protein>
    <submittedName>
        <fullName evidence="2">Alpha/beta hydrolase</fullName>
    </submittedName>
</protein>
<sequence>MKKDLIPFPTPYQLKTITVQTADGTLLPVSVIGKGKPVLLMHAFGMDARQFLPFILPLIQHYCFYLPHFRGFGLASNLTLPTFDFIEQYAQDTQDVFEYVSKETGFEAFPVAAISMGALVMWAYFQRFGTQRVSHYLNIDQAPIIHNQPDWQGGGVFGTRQTELFAQFTQLITDTALYLQAEQMVDFRHLPYRLKVNLLDMERSFSLLSVSSKPSQLLVKALSYRAPHKISLMEHATWQHKLRCLSAYVALPYDYRDVLPTVNIPTTLLIGARSQLYNAEWQQRLTTLLPNAHSIILPTSGHAVPMDAPISFYKVLKEFLNAQL</sequence>
<proteinExistence type="predicted"/>
<dbReference type="InterPro" id="IPR050266">
    <property type="entry name" value="AB_hydrolase_sf"/>
</dbReference>
<dbReference type="EMBL" id="JBDLOB010000006">
    <property type="protein sequence ID" value="MEN8626484.1"/>
    <property type="molecule type" value="Genomic_DNA"/>
</dbReference>
<reference evidence="2 3" key="1">
    <citation type="submission" date="2024-05" db="EMBL/GenBank/DDBJ databases">
        <title>Genome sequencing of Marine Estuary Bacteria, Pseudoalteromonas distincta strain FA, Psychrobacter proteolyticus strain EA, and Shewanella baltica strain CA.</title>
        <authorList>
            <person name="Dieffenbach S.A."/>
            <person name="Maclea K.S."/>
        </authorList>
    </citation>
    <scope>NUCLEOTIDE SEQUENCE [LARGE SCALE GENOMIC DNA]</scope>
    <source>
        <strain evidence="2 3">EA</strain>
    </source>
</reference>
<evidence type="ECO:0000259" key="1">
    <source>
        <dbReference type="Pfam" id="PF00561"/>
    </source>
</evidence>
<keyword evidence="3" id="KW-1185">Reference proteome</keyword>
<name>A0ABV0DA14_9GAMM</name>
<dbReference type="GO" id="GO:0016787">
    <property type="term" value="F:hydrolase activity"/>
    <property type="evidence" value="ECO:0007669"/>
    <property type="project" value="UniProtKB-KW"/>
</dbReference>
<organism evidence="2 3">
    <name type="scientific">Psychrobacter proteolyticus</name>
    <dbReference type="NCBI Taxonomy" id="147825"/>
    <lineage>
        <taxon>Bacteria</taxon>
        <taxon>Pseudomonadati</taxon>
        <taxon>Pseudomonadota</taxon>
        <taxon>Gammaproteobacteria</taxon>
        <taxon>Moraxellales</taxon>
        <taxon>Moraxellaceae</taxon>
        <taxon>Psychrobacter</taxon>
    </lineage>
</organism>
<dbReference type="InterPro" id="IPR029058">
    <property type="entry name" value="AB_hydrolase_fold"/>
</dbReference>
<dbReference type="PANTHER" id="PTHR43798">
    <property type="entry name" value="MONOACYLGLYCEROL LIPASE"/>
    <property type="match status" value="1"/>
</dbReference>
<accession>A0ABV0DA14</accession>
<dbReference type="Gene3D" id="3.40.50.1820">
    <property type="entry name" value="alpha/beta hydrolase"/>
    <property type="match status" value="1"/>
</dbReference>
<gene>
    <name evidence="2" type="ORF">ABFV72_10730</name>
</gene>
<evidence type="ECO:0000313" key="2">
    <source>
        <dbReference type="EMBL" id="MEN8626484.1"/>
    </source>
</evidence>
<evidence type="ECO:0000313" key="3">
    <source>
        <dbReference type="Proteomes" id="UP001414441"/>
    </source>
</evidence>